<dbReference type="AlphaFoldDB" id="A0A161I6Z1"/>
<name>A0A161I6Z1_9BURK</name>
<evidence type="ECO:0000313" key="3">
    <source>
        <dbReference type="EMBL" id="ANB73653.1"/>
    </source>
</evidence>
<evidence type="ECO:0000313" key="4">
    <source>
        <dbReference type="Proteomes" id="UP000076852"/>
    </source>
</evidence>
<dbReference type="Proteomes" id="UP000076852">
    <property type="component" value="Chromosome 1"/>
</dbReference>
<dbReference type="EMBL" id="CP014578">
    <property type="protein sequence ID" value="ANB73653.1"/>
    <property type="molecule type" value="Genomic_DNA"/>
</dbReference>
<evidence type="ECO:0000259" key="2">
    <source>
        <dbReference type="Pfam" id="PF01266"/>
    </source>
</evidence>
<organism evidence="3 4">
    <name type="scientific">Paraburkholderia phytofirmans OLGA172</name>
    <dbReference type="NCBI Taxonomy" id="1417228"/>
    <lineage>
        <taxon>Bacteria</taxon>
        <taxon>Pseudomonadati</taxon>
        <taxon>Pseudomonadota</taxon>
        <taxon>Betaproteobacteria</taxon>
        <taxon>Burkholderiales</taxon>
        <taxon>Burkholderiaceae</taxon>
        <taxon>Paraburkholderia</taxon>
    </lineage>
</organism>
<dbReference type="InterPro" id="IPR006076">
    <property type="entry name" value="FAD-dep_OxRdtase"/>
</dbReference>
<dbReference type="PANTHER" id="PTHR13847:SF287">
    <property type="entry name" value="FAD-DEPENDENT OXIDOREDUCTASE DOMAIN-CONTAINING PROTEIN 1"/>
    <property type="match status" value="1"/>
</dbReference>
<dbReference type="SUPFAM" id="SSF51905">
    <property type="entry name" value="FAD/NAD(P)-binding domain"/>
    <property type="match status" value="1"/>
</dbReference>
<protein>
    <submittedName>
        <fullName evidence="3">FAD-dependent oxidoreductase</fullName>
    </submittedName>
</protein>
<dbReference type="Gene3D" id="3.50.50.60">
    <property type="entry name" value="FAD/NAD(P)-binding domain"/>
    <property type="match status" value="1"/>
</dbReference>
<reference evidence="3 4" key="1">
    <citation type="journal article" date="2016" name="Gene">
        <title>PacBio SMRT assembly of a complex multi-replicon genome reveals chlorocatechol degradative operon in a region of genome plasticity.</title>
        <authorList>
            <person name="Ricker N."/>
            <person name="Shen S.Y."/>
            <person name="Goordial J."/>
            <person name="Jin S."/>
            <person name="Fulthorpe R.R."/>
        </authorList>
    </citation>
    <scope>NUCLEOTIDE SEQUENCE [LARGE SCALE GENOMIC DNA]</scope>
    <source>
        <strain evidence="3 4">OLGA172</strain>
    </source>
</reference>
<dbReference type="STRING" id="1804984.AYM40_15775"/>
<evidence type="ECO:0000256" key="1">
    <source>
        <dbReference type="ARBA" id="ARBA00023002"/>
    </source>
</evidence>
<gene>
    <name evidence="3" type="ORF">AYM40_15775</name>
</gene>
<dbReference type="Gene3D" id="3.30.9.10">
    <property type="entry name" value="D-Amino Acid Oxidase, subunit A, domain 2"/>
    <property type="match status" value="1"/>
</dbReference>
<dbReference type="GO" id="GO:0016491">
    <property type="term" value="F:oxidoreductase activity"/>
    <property type="evidence" value="ECO:0007669"/>
    <property type="project" value="UniProtKB-KW"/>
</dbReference>
<dbReference type="GO" id="GO:0005737">
    <property type="term" value="C:cytoplasm"/>
    <property type="evidence" value="ECO:0007669"/>
    <property type="project" value="TreeGrafter"/>
</dbReference>
<keyword evidence="4" id="KW-1185">Reference proteome</keyword>
<dbReference type="SUPFAM" id="SSF54373">
    <property type="entry name" value="FAD-linked reductases, C-terminal domain"/>
    <property type="match status" value="1"/>
</dbReference>
<feature type="domain" description="FAD dependent oxidoreductase" evidence="2">
    <location>
        <begin position="11"/>
        <end position="350"/>
    </location>
</feature>
<dbReference type="OrthoDB" id="9805337at2"/>
<dbReference type="PANTHER" id="PTHR13847">
    <property type="entry name" value="SARCOSINE DEHYDROGENASE-RELATED"/>
    <property type="match status" value="1"/>
</dbReference>
<keyword evidence="1" id="KW-0560">Oxidoreductase</keyword>
<dbReference type="KEGG" id="buz:AYM40_15775"/>
<dbReference type="RefSeq" id="WP_063497030.1">
    <property type="nucleotide sequence ID" value="NZ_CP014578.1"/>
</dbReference>
<proteinExistence type="predicted"/>
<dbReference type="InterPro" id="IPR036188">
    <property type="entry name" value="FAD/NAD-bd_sf"/>
</dbReference>
<accession>A0A161I6Z1</accession>
<dbReference type="Pfam" id="PF01266">
    <property type="entry name" value="DAO"/>
    <property type="match status" value="1"/>
</dbReference>
<sequence>MTTRWLSSAPDAIVIGGGLVGSAVAYGMAREGARVLIIDEGDDAFGASVGNFGLVWVQGKGIGQPRYAEWTRSSAALWPSFADALRDETGVDAQLLQPGGFELCFSDEELEERDGQLSQLAEQCGGAYSFEMLDATDLRARLPEIGSAVVGASYTPMDGHVNPLKLLLALRKALSNRGAQLVNSERVERIDAQGSGFVVHGQRQRWTAARVVLAAGLGNRSLAPSVGLQAPVVPVRGQVLVSERVAPFLHYPTVTVRQTNEGTVQLGDSLENVGFDNGVTTNVLSEIAARGVKAFPLLRNVRLVRAWGALRVMSPDGFPIYEQSSTCPGAFNVSCHSGVTLAAVHALRLAGWLSEGKMVPGIEVFSADRFLKPYETFAHVD</sequence>